<proteinExistence type="predicted"/>
<dbReference type="Proteomes" id="UP000222106">
    <property type="component" value="Unassembled WGS sequence"/>
</dbReference>
<dbReference type="RefSeq" id="WP_098484140.1">
    <property type="nucleotide sequence ID" value="NZ_PDJI01000004.1"/>
</dbReference>
<name>A0A2A9EPN2_9MICO</name>
<gene>
    <name evidence="1" type="ORF">ATJ97_2690</name>
</gene>
<keyword evidence="2" id="KW-1185">Reference proteome</keyword>
<evidence type="ECO:0000313" key="2">
    <source>
        <dbReference type="Proteomes" id="UP000222106"/>
    </source>
</evidence>
<evidence type="ECO:0000313" key="1">
    <source>
        <dbReference type="EMBL" id="PFG40169.1"/>
    </source>
</evidence>
<organism evidence="1 2">
    <name type="scientific">Georgenia soli</name>
    <dbReference type="NCBI Taxonomy" id="638953"/>
    <lineage>
        <taxon>Bacteria</taxon>
        <taxon>Bacillati</taxon>
        <taxon>Actinomycetota</taxon>
        <taxon>Actinomycetes</taxon>
        <taxon>Micrococcales</taxon>
        <taxon>Bogoriellaceae</taxon>
        <taxon>Georgenia</taxon>
    </lineage>
</organism>
<sequence>MSENDEVVEVVSVRRRPPREGAERHFWTFDETYQDRLTSFVSEIAPTLGAQPYTPESLGAVEALFLGRVQAPEDLDDGGNRAFFLDVLRYVGETLLRTCGGEWEWEELWESGGPGAGLPFVRVDAPTGYLQGGTVDMYATLTGAAAARTGHYFRDLVTAVLASFGDAGPLRRSSGWQAMGVDDPTATNPALREYLADHQARLDAFTTDAAAGNLRLDYTEESLHRLEAVLLEAYPDRPELEADFDTPFVQGAARYVAETFTRIAGGRIDIVDPSVLTRPPHPNDKLPYVQRVHDDGEASSIHWVGAVLTAAVRANTVGKGPRAVLPRTGDTLRKRLHRYAQDRH</sequence>
<accession>A0A2A9EPN2</accession>
<reference evidence="1 2" key="1">
    <citation type="submission" date="2017-10" db="EMBL/GenBank/DDBJ databases">
        <title>Sequencing the genomes of 1000 actinobacteria strains.</title>
        <authorList>
            <person name="Klenk H.-P."/>
        </authorList>
    </citation>
    <scope>NUCLEOTIDE SEQUENCE [LARGE SCALE GENOMIC DNA]</scope>
    <source>
        <strain evidence="1 2">DSM 21838</strain>
    </source>
</reference>
<protein>
    <submittedName>
        <fullName evidence="1">Uncharacterized protein</fullName>
    </submittedName>
</protein>
<dbReference type="AlphaFoldDB" id="A0A2A9EPN2"/>
<dbReference type="EMBL" id="PDJI01000004">
    <property type="protein sequence ID" value="PFG40169.1"/>
    <property type="molecule type" value="Genomic_DNA"/>
</dbReference>
<comment type="caution">
    <text evidence="1">The sequence shown here is derived from an EMBL/GenBank/DDBJ whole genome shotgun (WGS) entry which is preliminary data.</text>
</comment>
<dbReference type="OrthoDB" id="4799037at2"/>